<protein>
    <submittedName>
        <fullName evidence="3">Peptidase</fullName>
    </submittedName>
</protein>
<dbReference type="RefSeq" id="WP_126186964.1">
    <property type="nucleotide sequence ID" value="NZ_PELM01000012.1"/>
</dbReference>
<sequence>MPKKVLLLAGDAAEALETMYPLQRLKEEGFTVHVAAPKKKVFQTVVHDFEPHMDTYTEKPGYRVSADLAFGEVDPQTYDGLYITGGRAPEWIRNEPGALEIVRHFFEARKPVGTLCHGPLVLIAARVIKGRRLAAYWALKPDVEVAGGTFVDQEVVVDDHLVTGRAWPDNPAVLREFIRLLKGVSVPR</sequence>
<evidence type="ECO:0000313" key="4">
    <source>
        <dbReference type="EMBL" id="RTH15180.1"/>
    </source>
</evidence>
<dbReference type="PANTHER" id="PTHR42733:SF2">
    <property type="entry name" value="DJ-1_THIJ_PFPI FAMILY PROTEIN"/>
    <property type="match status" value="1"/>
</dbReference>
<dbReference type="EMBL" id="PELM01000012">
    <property type="protein sequence ID" value="RTH05278.1"/>
    <property type="molecule type" value="Genomic_DNA"/>
</dbReference>
<dbReference type="EMBL" id="PELV01000389">
    <property type="protein sequence ID" value="RTH15180.1"/>
    <property type="molecule type" value="Genomic_DNA"/>
</dbReference>
<evidence type="ECO:0000313" key="5">
    <source>
        <dbReference type="Proteomes" id="UP000287439"/>
    </source>
</evidence>
<comment type="caution">
    <text evidence="3">The sequence shown here is derived from an EMBL/GenBank/DDBJ whole genome shotgun (WGS) entry which is preliminary data.</text>
</comment>
<dbReference type="Gene3D" id="3.40.50.880">
    <property type="match status" value="1"/>
</dbReference>
<dbReference type="InterPro" id="IPR002818">
    <property type="entry name" value="DJ-1/PfpI"/>
</dbReference>
<dbReference type="InterPro" id="IPR029062">
    <property type="entry name" value="Class_I_gatase-like"/>
</dbReference>
<evidence type="ECO:0000259" key="2">
    <source>
        <dbReference type="Pfam" id="PF01965"/>
    </source>
</evidence>
<reference evidence="5 6" key="1">
    <citation type="journal article" date="2019" name="Extremophiles">
        <title>Biogeography of thermophiles and predominance of Thermus scotoductus in domestic water heaters.</title>
        <authorList>
            <person name="Wilpiszeski R.L."/>
            <person name="Zhang Z."/>
            <person name="House C.H."/>
        </authorList>
    </citation>
    <scope>NUCLEOTIDE SEQUENCE [LARGE SCALE GENOMIC DNA]</scope>
    <source>
        <strain evidence="4 5">28_S28</strain>
        <strain evidence="3 6">38_S38</strain>
    </source>
</reference>
<dbReference type="InterPro" id="IPR006286">
    <property type="entry name" value="C56_PfpI-like"/>
</dbReference>
<accession>A0A430RD32</accession>
<dbReference type="AlphaFoldDB" id="A0A430RD32"/>
<dbReference type="CDD" id="cd03169">
    <property type="entry name" value="GATase1_PfpI_1"/>
    <property type="match status" value="1"/>
</dbReference>
<evidence type="ECO:0000313" key="6">
    <source>
        <dbReference type="Proteomes" id="UP000288082"/>
    </source>
</evidence>
<dbReference type="PROSITE" id="PS51276">
    <property type="entry name" value="PEPTIDASE_C56_PFPI"/>
    <property type="match status" value="1"/>
</dbReference>
<dbReference type="PANTHER" id="PTHR42733">
    <property type="entry name" value="DJ-1 PROTEIN"/>
    <property type="match status" value="1"/>
</dbReference>
<organism evidence="3 6">
    <name type="scientific">Thermus scotoductus</name>
    <dbReference type="NCBI Taxonomy" id="37636"/>
    <lineage>
        <taxon>Bacteria</taxon>
        <taxon>Thermotogati</taxon>
        <taxon>Deinococcota</taxon>
        <taxon>Deinococci</taxon>
        <taxon>Thermales</taxon>
        <taxon>Thermaceae</taxon>
        <taxon>Thermus</taxon>
    </lineage>
</organism>
<proteinExistence type="inferred from homology"/>
<name>A0A430RD32_THESC</name>
<dbReference type="Proteomes" id="UP000287439">
    <property type="component" value="Unassembled WGS sequence"/>
</dbReference>
<dbReference type="NCBIfam" id="TIGR01382">
    <property type="entry name" value="PfpI"/>
    <property type="match status" value="1"/>
</dbReference>
<evidence type="ECO:0000313" key="3">
    <source>
        <dbReference type="EMBL" id="RTH05278.1"/>
    </source>
</evidence>
<gene>
    <name evidence="4" type="ORF">CSW41_11070</name>
    <name evidence="3" type="ORF">CSW50_00635</name>
</gene>
<feature type="domain" description="DJ-1/PfpI" evidence="2">
    <location>
        <begin position="3"/>
        <end position="179"/>
    </location>
</feature>
<dbReference type="Proteomes" id="UP000288082">
    <property type="component" value="Unassembled WGS sequence"/>
</dbReference>
<evidence type="ECO:0000256" key="1">
    <source>
        <dbReference type="ARBA" id="ARBA00008542"/>
    </source>
</evidence>
<comment type="similarity">
    <text evidence="1">Belongs to the peptidase C56 family.</text>
</comment>
<dbReference type="SUPFAM" id="SSF52317">
    <property type="entry name" value="Class I glutamine amidotransferase-like"/>
    <property type="match status" value="1"/>
</dbReference>
<dbReference type="Pfam" id="PF01965">
    <property type="entry name" value="DJ-1_PfpI"/>
    <property type="match status" value="1"/>
</dbReference>